<evidence type="ECO:0000259" key="14">
    <source>
        <dbReference type="Pfam" id="PF07715"/>
    </source>
</evidence>
<dbReference type="InterPro" id="IPR036942">
    <property type="entry name" value="Beta-barrel_TonB_sf"/>
</dbReference>
<keyword evidence="2 11" id="KW-0813">Transport</keyword>
<organism evidence="15 16">
    <name type="scientific">Kineobactrum salinum</name>
    <dbReference type="NCBI Taxonomy" id="2708301"/>
    <lineage>
        <taxon>Bacteria</taxon>
        <taxon>Pseudomonadati</taxon>
        <taxon>Pseudomonadota</taxon>
        <taxon>Gammaproteobacteria</taxon>
        <taxon>Cellvibrionales</taxon>
        <taxon>Halieaceae</taxon>
        <taxon>Kineobactrum</taxon>
    </lineage>
</organism>
<dbReference type="InterPro" id="IPR039426">
    <property type="entry name" value="TonB-dep_rcpt-like"/>
</dbReference>
<feature type="domain" description="TonB-dependent receptor-like beta-barrel" evidence="13">
    <location>
        <begin position="270"/>
        <end position="678"/>
    </location>
</feature>
<dbReference type="EMBL" id="CP048711">
    <property type="protein sequence ID" value="QIB66511.1"/>
    <property type="molecule type" value="Genomic_DNA"/>
</dbReference>
<comment type="subcellular location">
    <subcellularLocation>
        <location evidence="1 11">Cell outer membrane</location>
        <topology evidence="1 11">Multi-pass membrane protein</topology>
    </subcellularLocation>
</comment>
<dbReference type="PROSITE" id="PS52016">
    <property type="entry name" value="TONB_DEPENDENT_REC_3"/>
    <property type="match status" value="1"/>
</dbReference>
<dbReference type="Pfam" id="PF07715">
    <property type="entry name" value="Plug"/>
    <property type="match status" value="1"/>
</dbReference>
<accession>A0A6C0U340</accession>
<keyword evidence="4" id="KW-0410">Iron transport</keyword>
<dbReference type="GO" id="GO:0009279">
    <property type="term" value="C:cell outer membrane"/>
    <property type="evidence" value="ECO:0007669"/>
    <property type="project" value="UniProtKB-SubCell"/>
</dbReference>
<evidence type="ECO:0000256" key="10">
    <source>
        <dbReference type="ARBA" id="ARBA00023237"/>
    </source>
</evidence>
<keyword evidence="8 12" id="KW-0798">TonB box</keyword>
<comment type="similarity">
    <text evidence="11 12">Belongs to the TonB-dependent receptor family.</text>
</comment>
<dbReference type="InterPro" id="IPR012910">
    <property type="entry name" value="Plug_dom"/>
</dbReference>
<gene>
    <name evidence="15" type="ORF">G3T16_15015</name>
</gene>
<reference evidence="15 16" key="1">
    <citation type="submission" date="2020-02" db="EMBL/GenBank/DDBJ databases">
        <title>Genome sequencing for Kineobactrum sp. M2.</title>
        <authorList>
            <person name="Park S.-J."/>
        </authorList>
    </citation>
    <scope>NUCLEOTIDE SEQUENCE [LARGE SCALE GENOMIC DNA]</scope>
    <source>
        <strain evidence="15 16">M2</strain>
    </source>
</reference>
<protein>
    <submittedName>
        <fullName evidence="15">TonB-dependent receptor</fullName>
    </submittedName>
</protein>
<evidence type="ECO:0000256" key="4">
    <source>
        <dbReference type="ARBA" id="ARBA00022496"/>
    </source>
</evidence>
<evidence type="ECO:0000256" key="1">
    <source>
        <dbReference type="ARBA" id="ARBA00004571"/>
    </source>
</evidence>
<evidence type="ECO:0000256" key="6">
    <source>
        <dbReference type="ARBA" id="ARBA00023004"/>
    </source>
</evidence>
<keyword evidence="7" id="KW-0406">Ion transport</keyword>
<keyword evidence="5 11" id="KW-0812">Transmembrane</keyword>
<feature type="domain" description="TonB-dependent receptor plug" evidence="14">
    <location>
        <begin position="47"/>
        <end position="158"/>
    </location>
</feature>
<sequence>MRRRSYNVMGLFISAVAVTTADSVRAQDVAMQIDEVVVTAQKREERLIDVPQSVSVMSPEDLQKLSATQFRDFANTVPGLNFTTSGPGSTQISMRGVTAGTDVNQTVAVYVDDIPYGSSTSFGRSGRYTPDGSLFDLERIEVLRGPQGTLYGASSMGGLLKYVSRAPGLDGFSGRILGSSSSTAHGSENYNVAGVLNVPLATDNAAVRVSGYYTRDGGYVDNPALGDADVNHAELHGVRADFMLTPSDELTVRLIAESQSISRDGTPEVDFTATAGGRPVLGSLRQSRQVTEPFDQDFRLVAGTVDYDFGSALLTSITSYQETRTENRFDISAEFVPLLAQVGLGTFNGVGLSDEPSTDKVTQEIRLTSQGLATVEWAFGAFYTREESDRESEMLVLDSARQPVPNIFYTLSAPSEYEEYALFGNITWRLTDNFDITGGLRYAHNRQSYTQFGSGIFIDSQPTVRSSEGVSTYLANARYHLNEYAMVYGRFATGYRPGGPNFVARDPATGSPLAPPTFDSDRLKSYEVGYKAETADGRFGVDIAAYYVDWVDIQVFDASSALGGLMNGDSASVRGGEATLTARPTSGLTLSANGSYSTARRSGIDTDGQYSAALIVDYAFLSVPAYTPFMGATVRHVSERGNAITTTTPQELPDYTTVDLRAGADIGDLRIQLFGRNIFDTRGRLSLVTSGGKPVFSILQPRTIGISLSADF</sequence>
<evidence type="ECO:0000256" key="11">
    <source>
        <dbReference type="PROSITE-ProRule" id="PRU01360"/>
    </source>
</evidence>
<keyword evidence="9 11" id="KW-0472">Membrane</keyword>
<dbReference type="PANTHER" id="PTHR32552">
    <property type="entry name" value="FERRICHROME IRON RECEPTOR-RELATED"/>
    <property type="match status" value="1"/>
</dbReference>
<dbReference type="Gene3D" id="2.40.170.20">
    <property type="entry name" value="TonB-dependent receptor, beta-barrel domain"/>
    <property type="match status" value="1"/>
</dbReference>
<dbReference type="PANTHER" id="PTHR32552:SF81">
    <property type="entry name" value="TONB-DEPENDENT OUTER MEMBRANE RECEPTOR"/>
    <property type="match status" value="1"/>
</dbReference>
<evidence type="ECO:0000256" key="12">
    <source>
        <dbReference type="RuleBase" id="RU003357"/>
    </source>
</evidence>
<evidence type="ECO:0000256" key="7">
    <source>
        <dbReference type="ARBA" id="ARBA00023065"/>
    </source>
</evidence>
<keyword evidence="10 11" id="KW-0998">Cell outer membrane</keyword>
<evidence type="ECO:0000313" key="16">
    <source>
        <dbReference type="Proteomes" id="UP000477680"/>
    </source>
</evidence>
<dbReference type="Pfam" id="PF00593">
    <property type="entry name" value="TonB_dep_Rec_b-barrel"/>
    <property type="match status" value="1"/>
</dbReference>
<dbReference type="AlphaFoldDB" id="A0A6C0U340"/>
<proteinExistence type="inferred from homology"/>
<evidence type="ECO:0000256" key="3">
    <source>
        <dbReference type="ARBA" id="ARBA00022452"/>
    </source>
</evidence>
<evidence type="ECO:0000313" key="15">
    <source>
        <dbReference type="EMBL" id="QIB66511.1"/>
    </source>
</evidence>
<evidence type="ECO:0000259" key="13">
    <source>
        <dbReference type="Pfam" id="PF00593"/>
    </source>
</evidence>
<dbReference type="SUPFAM" id="SSF56935">
    <property type="entry name" value="Porins"/>
    <property type="match status" value="1"/>
</dbReference>
<dbReference type="KEGG" id="kim:G3T16_15015"/>
<dbReference type="RefSeq" id="WP_163495945.1">
    <property type="nucleotide sequence ID" value="NZ_CP048711.1"/>
</dbReference>
<evidence type="ECO:0000256" key="9">
    <source>
        <dbReference type="ARBA" id="ARBA00023136"/>
    </source>
</evidence>
<keyword evidence="15" id="KW-0675">Receptor</keyword>
<dbReference type="GO" id="GO:0006826">
    <property type="term" value="P:iron ion transport"/>
    <property type="evidence" value="ECO:0007669"/>
    <property type="project" value="UniProtKB-KW"/>
</dbReference>
<evidence type="ECO:0000256" key="5">
    <source>
        <dbReference type="ARBA" id="ARBA00022692"/>
    </source>
</evidence>
<dbReference type="InterPro" id="IPR000531">
    <property type="entry name" value="Beta-barrel_TonB"/>
</dbReference>
<dbReference type="CDD" id="cd01347">
    <property type="entry name" value="ligand_gated_channel"/>
    <property type="match status" value="1"/>
</dbReference>
<keyword evidence="3 11" id="KW-1134">Transmembrane beta strand</keyword>
<dbReference type="Proteomes" id="UP000477680">
    <property type="component" value="Chromosome"/>
</dbReference>
<evidence type="ECO:0000256" key="8">
    <source>
        <dbReference type="ARBA" id="ARBA00023077"/>
    </source>
</evidence>
<keyword evidence="16" id="KW-1185">Reference proteome</keyword>
<keyword evidence="6" id="KW-0408">Iron</keyword>
<name>A0A6C0U340_9GAMM</name>
<evidence type="ECO:0000256" key="2">
    <source>
        <dbReference type="ARBA" id="ARBA00022448"/>
    </source>
</evidence>